<dbReference type="InterPro" id="IPR001542">
    <property type="entry name" value="Defensin_invertebrate/fungal"/>
</dbReference>
<dbReference type="RefSeq" id="XP_026277730.1">
    <property type="nucleotide sequence ID" value="XM_026421945.2"/>
</dbReference>
<dbReference type="GeneID" id="113206051"/>
<feature type="signal peptide" evidence="2">
    <location>
        <begin position="1"/>
        <end position="21"/>
    </location>
</feature>
<reference evidence="5" key="1">
    <citation type="submission" date="2025-08" db="UniProtKB">
        <authorList>
            <consortium name="RefSeq"/>
        </authorList>
    </citation>
    <scope>IDENTIFICATION</scope>
    <source>
        <tissue evidence="5">Whole organism</tissue>
    </source>
</reference>
<dbReference type="KEGG" id="foc:113206051"/>
<dbReference type="AlphaFoldDB" id="A0A6J1SEK0"/>
<gene>
    <name evidence="5" type="primary">LOC113206051</name>
</gene>
<feature type="domain" description="Invertebrate defensins family profile" evidence="3">
    <location>
        <begin position="87"/>
        <end position="119"/>
    </location>
</feature>
<sequence>MDRTPLVVALLVAVLAATVAAGPVLEAVTEPTEQEPVTLERYIEQVKSQLRALQKKRIIAHDGSENEVGKLISLLEKLSADEQKTRGVECDDKKCAEHCQTRPGFNTGYCNHYRLCSCYYSPYVTPAPPTDCPR</sequence>
<evidence type="ECO:0000313" key="4">
    <source>
        <dbReference type="Proteomes" id="UP000504606"/>
    </source>
</evidence>
<proteinExistence type="predicted"/>
<keyword evidence="2" id="KW-0732">Signal</keyword>
<dbReference type="GO" id="GO:0051707">
    <property type="term" value="P:response to other organism"/>
    <property type="evidence" value="ECO:0007669"/>
    <property type="project" value="UniProtKB-ARBA"/>
</dbReference>
<evidence type="ECO:0000256" key="1">
    <source>
        <dbReference type="ARBA" id="ARBA00023157"/>
    </source>
</evidence>
<dbReference type="Proteomes" id="UP000504606">
    <property type="component" value="Unplaced"/>
</dbReference>
<dbReference type="Pfam" id="PF01097">
    <property type="entry name" value="Defensin_2"/>
    <property type="match status" value="1"/>
</dbReference>
<evidence type="ECO:0000259" key="3">
    <source>
        <dbReference type="Pfam" id="PF01097"/>
    </source>
</evidence>
<dbReference type="GO" id="GO:0006952">
    <property type="term" value="P:defense response"/>
    <property type="evidence" value="ECO:0007669"/>
    <property type="project" value="InterPro"/>
</dbReference>
<keyword evidence="1" id="KW-1015">Disulfide bond</keyword>
<name>A0A6J1SEK0_FRAOC</name>
<feature type="chain" id="PRO_5026647273" evidence="2">
    <location>
        <begin position="22"/>
        <end position="134"/>
    </location>
</feature>
<accession>A0A6J1SEK0</accession>
<keyword evidence="4" id="KW-1185">Reference proteome</keyword>
<evidence type="ECO:0000256" key="2">
    <source>
        <dbReference type="SAM" id="SignalP"/>
    </source>
</evidence>
<protein>
    <submittedName>
        <fullName evidence="5">Uncharacterized protein LOC113206051</fullName>
    </submittedName>
</protein>
<organism evidence="4 5">
    <name type="scientific">Frankliniella occidentalis</name>
    <name type="common">Western flower thrips</name>
    <name type="synonym">Euthrips occidentalis</name>
    <dbReference type="NCBI Taxonomy" id="133901"/>
    <lineage>
        <taxon>Eukaryota</taxon>
        <taxon>Metazoa</taxon>
        <taxon>Ecdysozoa</taxon>
        <taxon>Arthropoda</taxon>
        <taxon>Hexapoda</taxon>
        <taxon>Insecta</taxon>
        <taxon>Pterygota</taxon>
        <taxon>Neoptera</taxon>
        <taxon>Paraneoptera</taxon>
        <taxon>Thysanoptera</taxon>
        <taxon>Terebrantia</taxon>
        <taxon>Thripoidea</taxon>
        <taxon>Thripidae</taxon>
        <taxon>Frankliniella</taxon>
    </lineage>
</organism>
<evidence type="ECO:0000313" key="5">
    <source>
        <dbReference type="RefSeq" id="XP_026277730.1"/>
    </source>
</evidence>